<dbReference type="Proteomes" id="UP001443914">
    <property type="component" value="Unassembled WGS sequence"/>
</dbReference>
<dbReference type="SMART" id="SM00256">
    <property type="entry name" value="FBOX"/>
    <property type="match status" value="1"/>
</dbReference>
<dbReference type="Gene3D" id="1.20.1280.50">
    <property type="match status" value="1"/>
</dbReference>
<evidence type="ECO:0000313" key="2">
    <source>
        <dbReference type="EMBL" id="KAK9666185.1"/>
    </source>
</evidence>
<dbReference type="AlphaFoldDB" id="A0AAW1GNZ8"/>
<dbReference type="CDD" id="cd22157">
    <property type="entry name" value="F-box_AtFBW1-like"/>
    <property type="match status" value="1"/>
</dbReference>
<protein>
    <recommendedName>
        <fullName evidence="1">F-box domain-containing protein</fullName>
    </recommendedName>
</protein>
<dbReference type="InterPro" id="IPR036047">
    <property type="entry name" value="F-box-like_dom_sf"/>
</dbReference>
<keyword evidence="3" id="KW-1185">Reference proteome</keyword>
<dbReference type="InterPro" id="IPR006527">
    <property type="entry name" value="F-box-assoc_dom_typ1"/>
</dbReference>
<dbReference type="SUPFAM" id="SSF81383">
    <property type="entry name" value="F-box domain"/>
    <property type="match status" value="1"/>
</dbReference>
<comment type="caution">
    <text evidence="2">The sequence shown here is derived from an EMBL/GenBank/DDBJ whole genome shotgun (WGS) entry which is preliminary data.</text>
</comment>
<dbReference type="InterPro" id="IPR017451">
    <property type="entry name" value="F-box-assoc_interact_dom"/>
</dbReference>
<evidence type="ECO:0000313" key="3">
    <source>
        <dbReference type="Proteomes" id="UP001443914"/>
    </source>
</evidence>
<name>A0AAW1GNZ8_SAPOF</name>
<dbReference type="PANTHER" id="PTHR31672">
    <property type="entry name" value="BNACNNG10540D PROTEIN"/>
    <property type="match status" value="1"/>
</dbReference>
<evidence type="ECO:0000259" key="1">
    <source>
        <dbReference type="PROSITE" id="PS50181"/>
    </source>
</evidence>
<accession>A0AAW1GNZ8</accession>
<dbReference type="InterPro" id="IPR050796">
    <property type="entry name" value="SCF_F-box_component"/>
</dbReference>
<sequence length="423" mass="48142">MGQLKRIGGNMEGKLCIVTKDESPSVRSGDEGILPEDVMEEILLRLTVRHLVRLRCVCKSWCALIDDINFIKRHYRLHSSICKADGDVPGICFRQTFNDFRVYLVSKQNENIPLDLTPDLLCDTAASFTNAPALFNDGITVGIANGVVCFMWGYQNLGMWNPATRDFKVVTPWIYRQTFPRSLQLEMIGFGFDCISNDFKIVRINRCDGGTCIHEVYSLSTDTWKKLREPSPLEVSRSIFQEGYSNGVCYCYSNYDDEVLHSSEASNPLIMSFNFSTEVFEVINYPVNTIGSKAGCEYDWTIAIYRESLALVICWTDLRKAECNYEVCVITESQVGNSGIQKSWQRLFALGPFPLYDGRMNLEQFRSDGDVLFTIGVENGDPKLILYNPLSGTFKNLGTRLFRPYDYVESLFPLSKRRAHLLE</sequence>
<gene>
    <name evidence="2" type="ORF">RND81_14G167400</name>
</gene>
<dbReference type="Pfam" id="PF00646">
    <property type="entry name" value="F-box"/>
    <property type="match status" value="1"/>
</dbReference>
<dbReference type="EMBL" id="JBDFQZ010000014">
    <property type="protein sequence ID" value="KAK9666185.1"/>
    <property type="molecule type" value="Genomic_DNA"/>
</dbReference>
<dbReference type="InterPro" id="IPR001810">
    <property type="entry name" value="F-box_dom"/>
</dbReference>
<dbReference type="PANTHER" id="PTHR31672:SF13">
    <property type="entry name" value="F-BOX PROTEIN CPR30-LIKE"/>
    <property type="match status" value="1"/>
</dbReference>
<feature type="domain" description="F-box" evidence="1">
    <location>
        <begin position="28"/>
        <end position="74"/>
    </location>
</feature>
<organism evidence="2 3">
    <name type="scientific">Saponaria officinalis</name>
    <name type="common">Common soapwort</name>
    <name type="synonym">Lychnis saponaria</name>
    <dbReference type="NCBI Taxonomy" id="3572"/>
    <lineage>
        <taxon>Eukaryota</taxon>
        <taxon>Viridiplantae</taxon>
        <taxon>Streptophyta</taxon>
        <taxon>Embryophyta</taxon>
        <taxon>Tracheophyta</taxon>
        <taxon>Spermatophyta</taxon>
        <taxon>Magnoliopsida</taxon>
        <taxon>eudicotyledons</taxon>
        <taxon>Gunneridae</taxon>
        <taxon>Pentapetalae</taxon>
        <taxon>Caryophyllales</taxon>
        <taxon>Caryophyllaceae</taxon>
        <taxon>Caryophylleae</taxon>
        <taxon>Saponaria</taxon>
    </lineage>
</organism>
<dbReference type="PROSITE" id="PS50181">
    <property type="entry name" value="FBOX"/>
    <property type="match status" value="1"/>
</dbReference>
<proteinExistence type="predicted"/>
<dbReference type="NCBIfam" id="TIGR01640">
    <property type="entry name" value="F_box_assoc_1"/>
    <property type="match status" value="1"/>
</dbReference>
<dbReference type="Pfam" id="PF07734">
    <property type="entry name" value="FBA_1"/>
    <property type="match status" value="1"/>
</dbReference>
<reference evidence="2" key="1">
    <citation type="submission" date="2024-03" db="EMBL/GenBank/DDBJ databases">
        <title>WGS assembly of Saponaria officinalis var. Norfolk2.</title>
        <authorList>
            <person name="Jenkins J."/>
            <person name="Shu S."/>
            <person name="Grimwood J."/>
            <person name="Barry K."/>
            <person name="Goodstein D."/>
            <person name="Schmutz J."/>
            <person name="Leebens-Mack J."/>
            <person name="Osbourn A."/>
        </authorList>
    </citation>
    <scope>NUCLEOTIDE SEQUENCE [LARGE SCALE GENOMIC DNA]</scope>
    <source>
        <strain evidence="2">JIC</strain>
    </source>
</reference>